<dbReference type="EMBL" id="CACRSS010000016">
    <property type="protein sequence ID" value="VYT15754.1"/>
    <property type="molecule type" value="Genomic_DNA"/>
</dbReference>
<evidence type="ECO:0000313" key="1">
    <source>
        <dbReference type="EMBL" id="VYT15754.1"/>
    </source>
</evidence>
<proteinExistence type="predicted"/>
<sequence length="132" mass="14792">MNNAEIQIQFPQPGQWGDFTLTAIYRDADGYTRTDRYKQEDLPADQAPAMEAVVTALVGLAEPWKAVQVWARLDEYVNLVRHPDEPASGGSVCLTVEVINDQGGRRTFTSCDYPEFAIQDPAAVAFFKYFVE</sequence>
<dbReference type="AlphaFoldDB" id="A0A6N2UB29"/>
<dbReference type="RefSeq" id="WP_102721773.1">
    <property type="nucleotide sequence ID" value="NZ_CACRSS010000016.1"/>
</dbReference>
<reference evidence="1" key="1">
    <citation type="submission" date="2019-11" db="EMBL/GenBank/DDBJ databases">
        <authorList>
            <person name="Feng L."/>
        </authorList>
    </citation>
    <scope>NUCLEOTIDE SEQUENCE</scope>
    <source>
        <strain evidence="1">AMuciniphilaLFYP55</strain>
    </source>
</reference>
<accession>A0A6N2UB29</accession>
<protein>
    <submittedName>
        <fullName evidence="1">Uncharacterized protein</fullName>
    </submittedName>
</protein>
<gene>
    <name evidence="1" type="ORF">AMLFYP55_00860</name>
</gene>
<name>A0A6N2UB29_9BACT</name>
<dbReference type="OrthoDB" id="200026at2"/>
<organism evidence="1">
    <name type="scientific">Akkermansia muciniphila</name>
    <dbReference type="NCBI Taxonomy" id="239935"/>
    <lineage>
        <taxon>Bacteria</taxon>
        <taxon>Pseudomonadati</taxon>
        <taxon>Verrucomicrobiota</taxon>
        <taxon>Verrucomicrobiia</taxon>
        <taxon>Verrucomicrobiales</taxon>
        <taxon>Akkermansiaceae</taxon>
        <taxon>Akkermansia</taxon>
    </lineage>
</organism>